<sequence length="291" mass="33234">MNKRAPPLLRFLSHITAIHIAWKISDIKGIDPRFSTHEILMEDDFKPAVQHQRRVNSKIHEVIKKEVIKLLDAGLIYHVSDSPWVSPVHCVSKKGGMTVVENKDNELIPTKMLKRLAGNEYYCFLDGFSRYFQISIDPESSESRECVVRSRGGGFHDMIEETMEVMLKYGVTHRLSTVYHPQTSGQVEVLNRGLKRILERTVDENQASWSDKLDDALWAFRTAFKTPIGCTPYKLVYGKTCHLPIKLKYTSLSDSLPSDSLQKKGPIVTDIPKMDKNEAKLDKTEHGIRRA</sequence>
<keyword evidence="3" id="KW-1185">Reference proteome</keyword>
<accession>A0ABQ5DUZ5</accession>
<dbReference type="InterPro" id="IPR043502">
    <property type="entry name" value="DNA/RNA_pol_sf"/>
</dbReference>
<dbReference type="PROSITE" id="PS50994">
    <property type="entry name" value="INTEGRASE"/>
    <property type="match status" value="1"/>
</dbReference>
<dbReference type="Gene3D" id="3.10.10.10">
    <property type="entry name" value="HIV Type 1 Reverse Transcriptase, subunit A, domain 1"/>
    <property type="match status" value="1"/>
</dbReference>
<dbReference type="EMBL" id="BQNB010015694">
    <property type="protein sequence ID" value="GJT43017.1"/>
    <property type="molecule type" value="Genomic_DNA"/>
</dbReference>
<dbReference type="PANTHER" id="PTHR37984:SF5">
    <property type="entry name" value="PROTEIN NYNRIN-LIKE"/>
    <property type="match status" value="1"/>
</dbReference>
<keyword evidence="2" id="KW-0695">RNA-directed DNA polymerase</keyword>
<reference evidence="2" key="2">
    <citation type="submission" date="2022-01" db="EMBL/GenBank/DDBJ databases">
        <authorList>
            <person name="Yamashiro T."/>
            <person name="Shiraishi A."/>
            <person name="Satake H."/>
            <person name="Nakayama K."/>
        </authorList>
    </citation>
    <scope>NUCLEOTIDE SEQUENCE</scope>
</reference>
<dbReference type="Gene3D" id="3.30.420.10">
    <property type="entry name" value="Ribonuclease H-like superfamily/Ribonuclease H"/>
    <property type="match status" value="1"/>
</dbReference>
<protein>
    <submittedName>
        <fullName evidence="2">Reverse transcriptase domain-containing protein</fullName>
    </submittedName>
</protein>
<dbReference type="InterPro" id="IPR036397">
    <property type="entry name" value="RNaseH_sf"/>
</dbReference>
<proteinExistence type="predicted"/>
<dbReference type="InterPro" id="IPR050951">
    <property type="entry name" value="Retrovirus_Pol_polyprotein"/>
</dbReference>
<evidence type="ECO:0000313" key="3">
    <source>
        <dbReference type="Proteomes" id="UP001151760"/>
    </source>
</evidence>
<keyword evidence="2" id="KW-0548">Nucleotidyltransferase</keyword>
<dbReference type="InterPro" id="IPR012337">
    <property type="entry name" value="RNaseH-like_sf"/>
</dbReference>
<comment type="caution">
    <text evidence="2">The sequence shown here is derived from an EMBL/GenBank/DDBJ whole genome shotgun (WGS) entry which is preliminary data.</text>
</comment>
<dbReference type="SUPFAM" id="SSF53098">
    <property type="entry name" value="Ribonuclease H-like"/>
    <property type="match status" value="1"/>
</dbReference>
<dbReference type="SUPFAM" id="SSF56672">
    <property type="entry name" value="DNA/RNA polymerases"/>
    <property type="match status" value="1"/>
</dbReference>
<dbReference type="InterPro" id="IPR001584">
    <property type="entry name" value="Integrase_cat-core"/>
</dbReference>
<reference evidence="2" key="1">
    <citation type="journal article" date="2022" name="Int. J. Mol. Sci.">
        <title>Draft Genome of Tanacetum Coccineum: Genomic Comparison of Closely Related Tanacetum-Family Plants.</title>
        <authorList>
            <person name="Yamashiro T."/>
            <person name="Shiraishi A."/>
            <person name="Nakayama K."/>
            <person name="Satake H."/>
        </authorList>
    </citation>
    <scope>NUCLEOTIDE SEQUENCE</scope>
</reference>
<keyword evidence="2" id="KW-0808">Transferase</keyword>
<organism evidence="2 3">
    <name type="scientific">Tanacetum coccineum</name>
    <dbReference type="NCBI Taxonomy" id="301880"/>
    <lineage>
        <taxon>Eukaryota</taxon>
        <taxon>Viridiplantae</taxon>
        <taxon>Streptophyta</taxon>
        <taxon>Embryophyta</taxon>
        <taxon>Tracheophyta</taxon>
        <taxon>Spermatophyta</taxon>
        <taxon>Magnoliopsida</taxon>
        <taxon>eudicotyledons</taxon>
        <taxon>Gunneridae</taxon>
        <taxon>Pentapetalae</taxon>
        <taxon>asterids</taxon>
        <taxon>campanulids</taxon>
        <taxon>Asterales</taxon>
        <taxon>Asteraceae</taxon>
        <taxon>Asteroideae</taxon>
        <taxon>Anthemideae</taxon>
        <taxon>Anthemidinae</taxon>
        <taxon>Tanacetum</taxon>
    </lineage>
</organism>
<dbReference type="GO" id="GO:0003964">
    <property type="term" value="F:RNA-directed DNA polymerase activity"/>
    <property type="evidence" value="ECO:0007669"/>
    <property type="project" value="UniProtKB-KW"/>
</dbReference>
<evidence type="ECO:0000259" key="1">
    <source>
        <dbReference type="PROSITE" id="PS50994"/>
    </source>
</evidence>
<feature type="domain" description="Integrase catalytic" evidence="1">
    <location>
        <begin position="147"/>
        <end position="240"/>
    </location>
</feature>
<gene>
    <name evidence="2" type="ORF">Tco_0951732</name>
</gene>
<name>A0ABQ5DUZ5_9ASTR</name>
<dbReference type="Proteomes" id="UP001151760">
    <property type="component" value="Unassembled WGS sequence"/>
</dbReference>
<dbReference type="PANTHER" id="PTHR37984">
    <property type="entry name" value="PROTEIN CBG26694"/>
    <property type="match status" value="1"/>
</dbReference>
<evidence type="ECO:0000313" key="2">
    <source>
        <dbReference type="EMBL" id="GJT43017.1"/>
    </source>
</evidence>